<dbReference type="InterPro" id="IPR026968">
    <property type="entry name" value="PcaD/CatD"/>
</dbReference>
<name>A0ABQ4QMA7_9HYPH</name>
<dbReference type="PRINTS" id="PR00111">
    <property type="entry name" value="ABHYDROLASE"/>
</dbReference>
<dbReference type="PANTHER" id="PTHR43433:SF5">
    <property type="entry name" value="AB HYDROLASE-1 DOMAIN-CONTAINING PROTEIN"/>
    <property type="match status" value="1"/>
</dbReference>
<dbReference type="Pfam" id="PF00561">
    <property type="entry name" value="Abhydrolase_1"/>
    <property type="match status" value="2"/>
</dbReference>
<keyword evidence="3" id="KW-1185">Reference proteome</keyword>
<dbReference type="PANTHER" id="PTHR43433">
    <property type="entry name" value="HYDROLASE, ALPHA/BETA FOLD FAMILY PROTEIN"/>
    <property type="match status" value="1"/>
</dbReference>
<protein>
    <submittedName>
        <fullName evidence="2">3-oxoadipate enol-lactonase 2</fullName>
    </submittedName>
</protein>
<comment type="caution">
    <text evidence="2">The sequence shown here is derived from an EMBL/GenBank/DDBJ whole genome shotgun (WGS) entry which is preliminary data.</text>
</comment>
<evidence type="ECO:0000259" key="1">
    <source>
        <dbReference type="Pfam" id="PF00561"/>
    </source>
</evidence>
<feature type="domain" description="AB hydrolase-1" evidence="1">
    <location>
        <begin position="188"/>
        <end position="242"/>
    </location>
</feature>
<feature type="domain" description="AB hydrolase-1" evidence="1">
    <location>
        <begin position="23"/>
        <end position="124"/>
    </location>
</feature>
<dbReference type="EMBL" id="BPQG01000074">
    <property type="protein sequence ID" value="GJD46383.1"/>
    <property type="molecule type" value="Genomic_DNA"/>
</dbReference>
<reference evidence="2 3" key="1">
    <citation type="journal article" date="2021" name="Front. Microbiol.">
        <title>Comprehensive Comparative Genomics and Phenotyping of Methylobacterium Species.</title>
        <authorList>
            <person name="Alessa O."/>
            <person name="Ogura Y."/>
            <person name="Fujitani Y."/>
            <person name="Takami H."/>
            <person name="Hayashi T."/>
            <person name="Sahin N."/>
            <person name="Tani A."/>
        </authorList>
    </citation>
    <scope>NUCLEOTIDE SEQUENCE [LARGE SCALE GENOMIC DNA]</scope>
    <source>
        <strain evidence="2 3">DSM 23679</strain>
    </source>
</reference>
<dbReference type="InterPro" id="IPR029058">
    <property type="entry name" value="AB_hydrolase_fold"/>
</dbReference>
<evidence type="ECO:0000313" key="3">
    <source>
        <dbReference type="Proteomes" id="UP001055117"/>
    </source>
</evidence>
<dbReference type="Gene3D" id="3.40.50.1820">
    <property type="entry name" value="alpha/beta hydrolase"/>
    <property type="match status" value="1"/>
</dbReference>
<proteinExistence type="predicted"/>
<dbReference type="NCBIfam" id="TIGR02427">
    <property type="entry name" value="protocat_pcaD"/>
    <property type="match status" value="1"/>
</dbReference>
<sequence>MAPASLHHTLSGPEDAPVVAFSNSLGTTLVMWDALMPRLSDRYRILRYDTRGHGGSATQDAPAEIDDLAGDLLALLDTLGIARIHAVGLSLGGMTMQALASAAPDRVASLTLMATAAHMPSEASWNARAATVRAEGTGAIVEATLGRWFTPGFPERHPDVVEPIRHAFTACDAVGYAVCCGAIGRMDLRPRLPAITAPTLIVAGRDDPATPPAMAEEICQGIRQAELVILPQAAHLLAVERPDAAGAYLAQFLDRHG</sequence>
<dbReference type="InterPro" id="IPR000073">
    <property type="entry name" value="AB_hydrolase_1"/>
</dbReference>
<accession>A0ABQ4QMA7</accession>
<dbReference type="SUPFAM" id="SSF53474">
    <property type="entry name" value="alpha/beta-Hydrolases"/>
    <property type="match status" value="1"/>
</dbReference>
<gene>
    <name evidence="2" type="primary">catD</name>
    <name evidence="2" type="ORF">AFCDBAGC_4263</name>
</gene>
<dbReference type="Proteomes" id="UP001055117">
    <property type="component" value="Unassembled WGS sequence"/>
</dbReference>
<dbReference type="RefSeq" id="WP_147828562.1">
    <property type="nucleotide sequence ID" value="NZ_BPQG01000074.1"/>
</dbReference>
<dbReference type="InterPro" id="IPR050471">
    <property type="entry name" value="AB_hydrolase"/>
</dbReference>
<organism evidence="2 3">
    <name type="scientific">Methylobacterium cerastii</name>
    <dbReference type="NCBI Taxonomy" id="932741"/>
    <lineage>
        <taxon>Bacteria</taxon>
        <taxon>Pseudomonadati</taxon>
        <taxon>Pseudomonadota</taxon>
        <taxon>Alphaproteobacteria</taxon>
        <taxon>Hyphomicrobiales</taxon>
        <taxon>Methylobacteriaceae</taxon>
        <taxon>Methylobacterium</taxon>
    </lineage>
</organism>
<evidence type="ECO:0000313" key="2">
    <source>
        <dbReference type="EMBL" id="GJD46383.1"/>
    </source>
</evidence>